<accession>A0A6A6LEL9</accession>
<dbReference type="Proteomes" id="UP000467840">
    <property type="component" value="Chromosome 1"/>
</dbReference>
<feature type="region of interest" description="Disordered" evidence="1">
    <location>
        <begin position="34"/>
        <end position="80"/>
    </location>
</feature>
<sequence length="80" mass="8596">MCGVNPLSQEKAAGAMSIKIRVMKLVRLSREKAARTNACEEPQDGVPASSDPMMPIDLVPLNSVQPDPDPLNFVGPIRVP</sequence>
<protein>
    <submittedName>
        <fullName evidence="2">Uncharacterized protein</fullName>
    </submittedName>
</protein>
<dbReference type="AlphaFoldDB" id="A0A6A6LEL9"/>
<name>A0A6A6LEL9_HEVBR</name>
<comment type="caution">
    <text evidence="2">The sequence shown here is derived from an EMBL/GenBank/DDBJ whole genome shotgun (WGS) entry which is preliminary data.</text>
</comment>
<keyword evidence="3" id="KW-1185">Reference proteome</keyword>
<proteinExistence type="predicted"/>
<evidence type="ECO:0000313" key="3">
    <source>
        <dbReference type="Proteomes" id="UP000467840"/>
    </source>
</evidence>
<dbReference type="EMBL" id="JAAGAX010000011">
    <property type="protein sequence ID" value="KAF2298533.1"/>
    <property type="molecule type" value="Genomic_DNA"/>
</dbReference>
<gene>
    <name evidence="2" type="ORF">GH714_024002</name>
</gene>
<organism evidence="2 3">
    <name type="scientific">Hevea brasiliensis</name>
    <name type="common">Para rubber tree</name>
    <name type="synonym">Siphonia brasiliensis</name>
    <dbReference type="NCBI Taxonomy" id="3981"/>
    <lineage>
        <taxon>Eukaryota</taxon>
        <taxon>Viridiplantae</taxon>
        <taxon>Streptophyta</taxon>
        <taxon>Embryophyta</taxon>
        <taxon>Tracheophyta</taxon>
        <taxon>Spermatophyta</taxon>
        <taxon>Magnoliopsida</taxon>
        <taxon>eudicotyledons</taxon>
        <taxon>Gunneridae</taxon>
        <taxon>Pentapetalae</taxon>
        <taxon>rosids</taxon>
        <taxon>fabids</taxon>
        <taxon>Malpighiales</taxon>
        <taxon>Euphorbiaceae</taxon>
        <taxon>Crotonoideae</taxon>
        <taxon>Micrandreae</taxon>
        <taxon>Hevea</taxon>
    </lineage>
</organism>
<evidence type="ECO:0000313" key="2">
    <source>
        <dbReference type="EMBL" id="KAF2298533.1"/>
    </source>
</evidence>
<reference evidence="2 3" key="1">
    <citation type="journal article" date="2020" name="Mol. Plant">
        <title>The Chromosome-Based Rubber Tree Genome Provides New Insights into Spurge Genome Evolution and Rubber Biosynthesis.</title>
        <authorList>
            <person name="Liu J."/>
            <person name="Shi C."/>
            <person name="Shi C.C."/>
            <person name="Li W."/>
            <person name="Zhang Q.J."/>
            <person name="Zhang Y."/>
            <person name="Li K."/>
            <person name="Lu H.F."/>
            <person name="Shi C."/>
            <person name="Zhu S.T."/>
            <person name="Xiao Z.Y."/>
            <person name="Nan H."/>
            <person name="Yue Y."/>
            <person name="Zhu X.G."/>
            <person name="Wu Y."/>
            <person name="Hong X.N."/>
            <person name="Fan G.Y."/>
            <person name="Tong Y."/>
            <person name="Zhang D."/>
            <person name="Mao C.L."/>
            <person name="Liu Y.L."/>
            <person name="Hao S.J."/>
            <person name="Liu W.Q."/>
            <person name="Lv M.Q."/>
            <person name="Zhang H.B."/>
            <person name="Liu Y."/>
            <person name="Hu-Tang G.R."/>
            <person name="Wang J.P."/>
            <person name="Wang J.H."/>
            <person name="Sun Y.H."/>
            <person name="Ni S.B."/>
            <person name="Chen W.B."/>
            <person name="Zhang X.C."/>
            <person name="Jiao Y.N."/>
            <person name="Eichler E.E."/>
            <person name="Li G.H."/>
            <person name="Liu X."/>
            <person name="Gao L.Z."/>
        </authorList>
    </citation>
    <scope>NUCLEOTIDE SEQUENCE [LARGE SCALE GENOMIC DNA]</scope>
    <source>
        <strain evidence="3">cv. GT1</strain>
        <tissue evidence="2">Leaf</tissue>
    </source>
</reference>
<evidence type="ECO:0000256" key="1">
    <source>
        <dbReference type="SAM" id="MobiDB-lite"/>
    </source>
</evidence>